<feature type="region of interest" description="Disordered" evidence="1">
    <location>
        <begin position="27"/>
        <end position="50"/>
    </location>
</feature>
<dbReference type="InterPro" id="IPR045323">
    <property type="entry name" value="CCDC34"/>
</dbReference>
<dbReference type="Pfam" id="PF13904">
    <property type="entry name" value="CCDC34"/>
    <property type="match status" value="1"/>
</dbReference>
<feature type="region of interest" description="Disordered" evidence="1">
    <location>
        <begin position="335"/>
        <end position="371"/>
    </location>
</feature>
<gene>
    <name evidence="3" type="primary">Ccdc34</name>
</gene>
<protein>
    <submittedName>
        <fullName evidence="3">Coiled-coil domain-containing protein 34</fullName>
    </submittedName>
</protein>
<organism evidence="3">
    <name type="scientific">Phallusia mammillata</name>
    <dbReference type="NCBI Taxonomy" id="59560"/>
    <lineage>
        <taxon>Eukaryota</taxon>
        <taxon>Metazoa</taxon>
        <taxon>Chordata</taxon>
        <taxon>Tunicata</taxon>
        <taxon>Ascidiacea</taxon>
        <taxon>Phlebobranchia</taxon>
        <taxon>Ascidiidae</taxon>
        <taxon>Phallusia</taxon>
    </lineage>
</organism>
<feature type="region of interest" description="Disordered" evidence="1">
    <location>
        <begin position="179"/>
        <end position="245"/>
    </location>
</feature>
<sequence length="371" mass="43576">MSGSYLDAASPVISSGKYQSDLFNSDSDETFSSGSLLSEEGGTKHSRKNDDLLILPPRLSSTCNKQHPLLDNSYSFSDEFSHTKSMQKNPNTTDDILSDHEISVWEKWLINKLELEREKSKIRKKEIREKIAAEREEKKKKEERLQTAKEKHQQWVEEKMLKLKIQKIAEKRQERIKQELENTKKQQTEKEAQQKYDEWKRKQDQIDKENEQKKQKQLEKQKREKEEKKKANEEHYQNWLENNKGRINALQKKISNPQPTYVNPKPWVMCNPSDAPRNQYNPQISQTNVRQQTRQKVHRPETHSPMRLGLSQSRIQTHSNFGQTQTPLRFAGIRPKTECGRNTPKVIPPAPLKGSQKCADSKSKKKDRHWI</sequence>
<dbReference type="PANTHER" id="PTHR23247">
    <property type="entry name" value="NY-REN-41 ANTIGEN L15 -RELATED"/>
    <property type="match status" value="1"/>
</dbReference>
<accession>A0A6F9D803</accession>
<name>A0A6F9D803_9ASCI</name>
<feature type="region of interest" description="Disordered" evidence="1">
    <location>
        <begin position="128"/>
        <end position="153"/>
    </location>
</feature>
<reference evidence="3" key="1">
    <citation type="submission" date="2020-04" db="EMBL/GenBank/DDBJ databases">
        <authorList>
            <person name="Neveu A P."/>
        </authorList>
    </citation>
    <scope>NUCLEOTIDE SEQUENCE</scope>
    <source>
        <tissue evidence="3">Whole embryo</tissue>
    </source>
</reference>
<dbReference type="PANTHER" id="PTHR23247:SF2">
    <property type="entry name" value="COILED-COIL DOMAIN-CONTAINING PROTEIN 34"/>
    <property type="match status" value="1"/>
</dbReference>
<proteinExistence type="evidence at transcript level"/>
<evidence type="ECO:0000259" key="2">
    <source>
        <dbReference type="Pfam" id="PF13904"/>
    </source>
</evidence>
<feature type="domain" description="Coiled-coil" evidence="2">
    <location>
        <begin position="103"/>
        <end position="267"/>
    </location>
</feature>
<evidence type="ECO:0000256" key="1">
    <source>
        <dbReference type="SAM" id="MobiDB-lite"/>
    </source>
</evidence>
<dbReference type="EMBL" id="LR783675">
    <property type="protein sequence ID" value="CAB3228538.1"/>
    <property type="molecule type" value="mRNA"/>
</dbReference>
<dbReference type="AlphaFoldDB" id="A0A6F9D803"/>
<evidence type="ECO:0000313" key="3">
    <source>
        <dbReference type="EMBL" id="CAB3228538.1"/>
    </source>
</evidence>
<dbReference type="InterPro" id="IPR025259">
    <property type="entry name" value="CCDC34/181"/>
</dbReference>
<feature type="compositionally biased region" description="Basic and acidic residues" evidence="1">
    <location>
        <begin position="179"/>
        <end position="236"/>
    </location>
</feature>